<dbReference type="InterPro" id="IPR036322">
    <property type="entry name" value="WD40_repeat_dom_sf"/>
</dbReference>
<dbReference type="GO" id="GO:0006893">
    <property type="term" value="P:Golgi to plasma membrane transport"/>
    <property type="evidence" value="ECO:0007669"/>
    <property type="project" value="TreeGrafter"/>
</dbReference>
<dbReference type="AlphaFoldDB" id="A0A060SYL3"/>
<dbReference type="GO" id="GO:0005737">
    <property type="term" value="C:cytoplasm"/>
    <property type="evidence" value="ECO:0007669"/>
    <property type="project" value="TreeGrafter"/>
</dbReference>
<reference evidence="6" key="2">
    <citation type="submission" date="2014-06" db="EMBL/GenBank/DDBJ databases">
        <title>The complete genome of Blastobotrys (Arxula) adeninivorans LS3 - a yeast of biotechnological interest.</title>
        <authorList>
            <person name="Kunze G."/>
            <person name="Gaillardin C."/>
            <person name="Czernicka M."/>
            <person name="Durrens P."/>
            <person name="Martin T."/>
            <person name="Boer E."/>
            <person name="Gabaldon T."/>
            <person name="Cruz J."/>
            <person name="Talla E."/>
            <person name="Marck C."/>
            <person name="Goffeau A."/>
            <person name="Barbe V."/>
            <person name="Baret P."/>
            <person name="Baronian K."/>
            <person name="Beier S."/>
            <person name="Bleykasten C."/>
            <person name="Bode R."/>
            <person name="Casaregola S."/>
            <person name="Despons L."/>
            <person name="Fairhead C."/>
            <person name="Giersberg M."/>
            <person name="Gierski P."/>
            <person name="Hahnel U."/>
            <person name="Hartmann A."/>
            <person name="Jankowska D."/>
            <person name="Jubin C."/>
            <person name="Jung P."/>
            <person name="Lafontaine I."/>
            <person name="Leh-Louis V."/>
            <person name="Lemaire M."/>
            <person name="Marcet-Houben M."/>
            <person name="Mascher M."/>
            <person name="Morel G."/>
            <person name="Richard G.-F."/>
            <person name="Riechen J."/>
            <person name="Sacerdot C."/>
            <person name="Sarkar A."/>
            <person name="Savel G."/>
            <person name="Schacherer J."/>
            <person name="Sherman D."/>
            <person name="Straub M.-L."/>
            <person name="Stein N."/>
            <person name="Thierry A."/>
            <person name="Trautwein-Schult A."/>
            <person name="Westhof E."/>
            <person name="Worch S."/>
            <person name="Dujon B."/>
            <person name="Souciet J.-L."/>
            <person name="Wincker P."/>
            <person name="Scholz U."/>
            <person name="Neuveglise N."/>
        </authorList>
    </citation>
    <scope>NUCLEOTIDE SEQUENCE</scope>
    <source>
        <strain evidence="6">LS3</strain>
    </source>
</reference>
<dbReference type="PANTHER" id="PTHR10241">
    <property type="entry name" value="LETHAL 2 GIANT LARVAE PROTEIN"/>
    <property type="match status" value="1"/>
</dbReference>
<evidence type="ECO:0000313" key="6">
    <source>
        <dbReference type="EMBL" id="CDP33985.1"/>
    </source>
</evidence>
<organism evidence="6">
    <name type="scientific">Blastobotrys adeninivorans</name>
    <name type="common">Yeast</name>
    <name type="synonym">Arxula adeninivorans</name>
    <dbReference type="NCBI Taxonomy" id="409370"/>
    <lineage>
        <taxon>Eukaryota</taxon>
        <taxon>Fungi</taxon>
        <taxon>Dikarya</taxon>
        <taxon>Ascomycota</taxon>
        <taxon>Saccharomycotina</taxon>
        <taxon>Dipodascomycetes</taxon>
        <taxon>Dipodascales</taxon>
        <taxon>Trichomonascaceae</taxon>
        <taxon>Blastobotrys</taxon>
    </lineage>
</organism>
<keyword evidence="3" id="KW-0853">WD repeat</keyword>
<feature type="repeat" description="WD" evidence="3">
    <location>
        <begin position="467"/>
        <end position="489"/>
    </location>
</feature>
<keyword evidence="2" id="KW-0268">Exocytosis</keyword>
<dbReference type="GO" id="GO:0006887">
    <property type="term" value="P:exocytosis"/>
    <property type="evidence" value="ECO:0007669"/>
    <property type="project" value="UniProtKB-KW"/>
</dbReference>
<reference evidence="6" key="1">
    <citation type="submission" date="2014-02" db="EMBL/GenBank/DDBJ databases">
        <authorList>
            <person name="Genoscope - CEA"/>
        </authorList>
    </citation>
    <scope>NUCLEOTIDE SEQUENCE</scope>
    <source>
        <strain evidence="6">LS3</strain>
    </source>
</reference>
<dbReference type="GO" id="GO:0045159">
    <property type="term" value="F:myosin II binding"/>
    <property type="evidence" value="ECO:0007669"/>
    <property type="project" value="TreeGrafter"/>
</dbReference>
<dbReference type="Pfam" id="PF08596">
    <property type="entry name" value="Lgl_C"/>
    <property type="match status" value="1"/>
</dbReference>
<dbReference type="GO" id="GO:0005886">
    <property type="term" value="C:plasma membrane"/>
    <property type="evidence" value="ECO:0007669"/>
    <property type="project" value="TreeGrafter"/>
</dbReference>
<dbReference type="GO" id="GO:0019905">
    <property type="term" value="F:syntaxin binding"/>
    <property type="evidence" value="ECO:0007669"/>
    <property type="project" value="TreeGrafter"/>
</dbReference>
<evidence type="ECO:0000256" key="2">
    <source>
        <dbReference type="ARBA" id="ARBA00022483"/>
    </source>
</evidence>
<feature type="repeat" description="WD" evidence="3">
    <location>
        <begin position="237"/>
        <end position="266"/>
    </location>
</feature>
<name>A0A060SYL3_BLAAD</name>
<dbReference type="PANTHER" id="PTHR10241:SF25">
    <property type="entry name" value="TOMOSYN, ISOFORM C"/>
    <property type="match status" value="1"/>
</dbReference>
<feature type="domain" description="Lethal giant larvae (Lgl)-like C-terminal" evidence="5">
    <location>
        <begin position="506"/>
        <end position="903"/>
    </location>
</feature>
<evidence type="ECO:0000259" key="5">
    <source>
        <dbReference type="Pfam" id="PF08596"/>
    </source>
</evidence>
<dbReference type="EMBL" id="HG937693">
    <property type="protein sequence ID" value="CDP33985.1"/>
    <property type="molecule type" value="Genomic_DNA"/>
</dbReference>
<feature type="compositionally biased region" description="Basic and acidic residues" evidence="4">
    <location>
        <begin position="904"/>
        <end position="919"/>
    </location>
</feature>
<evidence type="ECO:0000256" key="4">
    <source>
        <dbReference type="SAM" id="MobiDB-lite"/>
    </source>
</evidence>
<dbReference type="SMART" id="SM00320">
    <property type="entry name" value="WD40"/>
    <property type="match status" value="3"/>
</dbReference>
<sequence length="993" mass="108314">MTSVLSRIKNVREHDFSEALTQSMFQIDDLARYGLKGSITTLAYDPVQSLLAIGNTYGEVHVLGQQNVEVVFNTTGVPVSHIHFVKGIYLVLVDEKSHVTVISLDTKEILYEQNILGRVTAVESDPSLDWLFLGLENGQVVIFDVDRGVMAPYRIDNLQKSVFTKFRMSPVLELHLHPRDASSLLVCYRDCAILFSISKSEILLTLRYELPAGAPGGSADPARMNEFRYPQLISAVWHPNGHHILTVHDDGSLVFWDAMEGNLLQARSLIDTDVNVPRRNVGDKGADFSHIRKVAWLSTSNAEDTSIIVSGGDSFEGSIKGLTLLDFGPTPTIAITSYQAMGQHYANPRRHKIFPLPENVEAISFLTIPKSNPFFGGNHDPRGILAHLSSGDLLTMSLPDGNIITDPGVLPTTLGWLNPQVTCYAASLIQRNQWVGMMASVHGQGPFFTGGAPARRHLRSFQDRTALCTGHSDGTVKIWDASHGEIEDARVLQVSMAYTLRKNSGIPVDNISFAGPIGELSVSVASGEVVLFRFGARKRAGANLAADLAGMNLSGDNAVSMVDVSDRAPPTLKEGFLPQVLLTAPPEWGRVTALKNSHIGFVAIAYQSGHLVVVDKRGPAVIFASPVRNEAAGGSWRKSRVIPTGNEAVTCLEFGIYALEDDDYSSIVLTAGTSVGNIYTFKILPRPQGGYEVQPFGAPFLVAPDTPLLAVIPINAGNGTLAVAQPEVLGKLAQGILVPGILIAVSRTDIRVIRQPDHKVAHRRLQNFACATAGVAYLREEDSMALVCVSENSELSILTVPGLREITKKPLPYSIQPQFAKDSLVLRTGDIILRPETTFGALVRIWGKGVKFEDIPQDALYDVMKEMPPRPTISTLQWVKGRQYTTVEDLDELIGGPRRPKSKAQVEQDNARKEQERLLRSKRTNTSSSQGSSSSYYNTREGGEQQGGRFGGIQNAFDNLEKSSAEYMNGLNEMIDSAKTSAFKASFKAKFFG</sequence>
<proteinExistence type="inferred from homology"/>
<dbReference type="InterPro" id="IPR015943">
    <property type="entry name" value="WD40/YVTN_repeat-like_dom_sf"/>
</dbReference>
<dbReference type="PROSITE" id="PS50082">
    <property type="entry name" value="WD_REPEATS_2"/>
    <property type="match status" value="2"/>
</dbReference>
<dbReference type="Gene3D" id="2.130.10.10">
    <property type="entry name" value="YVTN repeat-like/Quinoprotein amine dehydrogenase"/>
    <property type="match status" value="1"/>
</dbReference>
<dbReference type="PhylomeDB" id="A0A060SYL3"/>
<evidence type="ECO:0000256" key="3">
    <source>
        <dbReference type="PROSITE-ProRule" id="PRU00221"/>
    </source>
</evidence>
<gene>
    <name evidence="6" type="ORF">GNLVRS02_ARAD1C02112g</name>
</gene>
<comment type="similarity">
    <text evidence="1">Belongs to the WD repeat L(2)GL family.</text>
</comment>
<feature type="region of interest" description="Disordered" evidence="4">
    <location>
        <begin position="893"/>
        <end position="955"/>
    </location>
</feature>
<evidence type="ECO:0000256" key="1">
    <source>
        <dbReference type="ARBA" id="ARBA00008070"/>
    </source>
</evidence>
<dbReference type="InterPro" id="IPR001680">
    <property type="entry name" value="WD40_rpt"/>
</dbReference>
<protein>
    <submittedName>
        <fullName evidence="6">ARAD1C02112p</fullName>
    </submittedName>
</protein>
<dbReference type="GO" id="GO:0005096">
    <property type="term" value="F:GTPase activator activity"/>
    <property type="evidence" value="ECO:0007669"/>
    <property type="project" value="TreeGrafter"/>
</dbReference>
<accession>A0A060SYL3</accession>
<dbReference type="InterPro" id="IPR013905">
    <property type="entry name" value="Lgl_C_dom"/>
</dbReference>
<dbReference type="SUPFAM" id="SSF50978">
    <property type="entry name" value="WD40 repeat-like"/>
    <property type="match status" value="2"/>
</dbReference>
<dbReference type="Pfam" id="PF00400">
    <property type="entry name" value="WD40"/>
    <property type="match status" value="2"/>
</dbReference>